<comment type="function">
    <text evidence="5">Involved in mitochondrial fission. Acts as an adapter protein required to form mitochondrial fission complexes. Formation of these complexes is required to promote constriction and fission of the mitochondrial compartment at a late step in mitochondrial division.</text>
</comment>
<protein>
    <recommendedName>
        <fullName evidence="4">Mitochondrial division protein 1</fullName>
    </recommendedName>
</protein>
<dbReference type="InterPro" id="IPR007111">
    <property type="entry name" value="NACHT_NTPase"/>
</dbReference>
<dbReference type="PRINTS" id="PR00320">
    <property type="entry name" value="GPROTEINBRPT"/>
</dbReference>
<name>A0A9P8RTZ7_9PEZI</name>
<feature type="repeat" description="WD" evidence="6">
    <location>
        <begin position="1116"/>
        <end position="1147"/>
    </location>
</feature>
<dbReference type="PANTHER" id="PTHR22847">
    <property type="entry name" value="WD40 REPEAT PROTEIN"/>
    <property type="match status" value="1"/>
</dbReference>
<keyword evidence="1 6" id="KW-0853">WD repeat</keyword>
<dbReference type="InterPro" id="IPR020472">
    <property type="entry name" value="WD40_PAC1"/>
</dbReference>
<dbReference type="EMBL" id="JAGHQM010000005">
    <property type="protein sequence ID" value="KAH0566491.1"/>
    <property type="molecule type" value="Genomic_DNA"/>
</dbReference>
<evidence type="ECO:0000256" key="1">
    <source>
        <dbReference type="ARBA" id="ARBA00022574"/>
    </source>
</evidence>
<dbReference type="Pfam" id="PF24883">
    <property type="entry name" value="NPHP3_N"/>
    <property type="match status" value="1"/>
</dbReference>
<accession>A0A9P8RTZ7</accession>
<dbReference type="Gene3D" id="3.40.50.300">
    <property type="entry name" value="P-loop containing nucleotide triphosphate hydrolases"/>
    <property type="match status" value="1"/>
</dbReference>
<dbReference type="Gene3D" id="2.130.10.10">
    <property type="entry name" value="YVTN repeat-like/Quinoprotein amine dehydrogenase"/>
    <property type="match status" value="4"/>
</dbReference>
<dbReference type="GO" id="GO:0005634">
    <property type="term" value="C:nucleus"/>
    <property type="evidence" value="ECO:0007669"/>
    <property type="project" value="TreeGrafter"/>
</dbReference>
<dbReference type="Gene3D" id="3.40.50.1580">
    <property type="entry name" value="Nucleoside phosphorylase domain"/>
    <property type="match status" value="1"/>
</dbReference>
<keyword evidence="9" id="KW-1185">Reference proteome</keyword>
<proteinExistence type="inferred from homology"/>
<dbReference type="PROSITE" id="PS50294">
    <property type="entry name" value="WD_REPEATS_REGION"/>
    <property type="match status" value="5"/>
</dbReference>
<dbReference type="GO" id="GO:0003824">
    <property type="term" value="F:catalytic activity"/>
    <property type="evidence" value="ECO:0007669"/>
    <property type="project" value="InterPro"/>
</dbReference>
<evidence type="ECO:0000313" key="8">
    <source>
        <dbReference type="EMBL" id="KAH0566491.1"/>
    </source>
</evidence>
<evidence type="ECO:0000256" key="3">
    <source>
        <dbReference type="ARBA" id="ARBA00038415"/>
    </source>
</evidence>
<dbReference type="PROSITE" id="PS00678">
    <property type="entry name" value="WD_REPEATS_1"/>
    <property type="match status" value="4"/>
</dbReference>
<dbReference type="PROSITE" id="PS50082">
    <property type="entry name" value="WD_REPEATS_2"/>
    <property type="match status" value="11"/>
</dbReference>
<evidence type="ECO:0000256" key="5">
    <source>
        <dbReference type="ARBA" id="ARBA00043913"/>
    </source>
</evidence>
<reference evidence="8" key="1">
    <citation type="submission" date="2021-03" db="EMBL/GenBank/DDBJ databases">
        <title>Comparative genomics and phylogenomic investigation of the class Geoglossomycetes provide insights into ecological specialization and systematics.</title>
        <authorList>
            <person name="Melie T."/>
            <person name="Pirro S."/>
            <person name="Miller A.N."/>
            <person name="Quandt A."/>
        </authorList>
    </citation>
    <scope>NUCLEOTIDE SEQUENCE</scope>
    <source>
        <strain evidence="8">CAQ_001_2017</strain>
    </source>
</reference>
<gene>
    <name evidence="8" type="ORF">GP486_000109</name>
</gene>
<dbReference type="SUPFAM" id="SSF50978">
    <property type="entry name" value="WD40 repeat-like"/>
    <property type="match status" value="1"/>
</dbReference>
<dbReference type="PANTHER" id="PTHR22847:SF637">
    <property type="entry name" value="WD REPEAT DOMAIN 5B"/>
    <property type="match status" value="1"/>
</dbReference>
<feature type="repeat" description="WD" evidence="6">
    <location>
        <begin position="1400"/>
        <end position="1441"/>
    </location>
</feature>
<dbReference type="GO" id="GO:1990234">
    <property type="term" value="C:transferase complex"/>
    <property type="evidence" value="ECO:0007669"/>
    <property type="project" value="UniProtKB-ARBA"/>
</dbReference>
<dbReference type="InterPro" id="IPR036322">
    <property type="entry name" value="WD40_repeat_dom_sf"/>
</dbReference>
<feature type="repeat" description="WD" evidence="6">
    <location>
        <begin position="1274"/>
        <end position="1314"/>
    </location>
</feature>
<dbReference type="GO" id="GO:0009116">
    <property type="term" value="P:nucleoside metabolic process"/>
    <property type="evidence" value="ECO:0007669"/>
    <property type="project" value="InterPro"/>
</dbReference>
<sequence>MEPDPDLDPEHYTVAWIAPLEIEALAAWYMLDHEHQGNFSTGRGDDYVYTAGDINGHNVIIATFPAGQDYGVGSAAALAGQVKKNFPNLWFGLLVGVAAGLPNLSRMPPRDIRLGDVLVGLGEGESAGLVNYGLGKETVDGFKPLRQGVQPKTETIVRAAIGNIKTYAPVHGNVFLKYYESIKNKPHSSGTFADPGQEKDQFYQTVNRMDSPVIVERPLRSPSERTKVWYGPIGSGDRLMKNALKRDELRDTFDLIGLEMEAAGTMDTIPVGVVRGVCDYGDDRKNKEWQPYAAAMAAAYAKALLYKIKPPKNRREEALQARGAAPDTEKVSEAHKVTHEDQNRLLTELPHAVGATVDSKSRDHEPSCLLHTRADLLCQIRGWAADADDKCIFWLNGMAGTGKSTIARTVAREFRDQNCLGASFFFSRGGGDLSSAHRFFSTLAIQLANTSPIIKRYICEAIAKDSDVAQQGLSNQWRRLIFQPLSRLNGGQSQCSTLVLVIDALDECESQDDVQLILQLLTEAKELKTTHLRVLITSRPELPIRLRFRDISSTIHQDFILHDISKSIVDQDISDFLKYELGRVRKEHNLVTGWPSDQSIKCLVDRASGLFIYAATICRFIRSSRFPEQRLTLITQGSDVKQEPERNLDEIYTQILRDSVIGDSDEQDRAELVERFQQIVGPIVVSFDILSVDTLGELLSVGWREIDAVLRHLHSVLDVPVKRDSSIKLLHPSFRDFLLDKRRCQDTQFWIDEKRAHRNLYTRCMLLMSSSLKRDICDLKSPGEPASKVKSITLAQRLPSHIQYACRYWVEHFRLQNSTQIESGTLGDGQILKFFRESFLHWLEALSLMGKTLEGILAIRNLESMLPQGSSYITTTEADEKRSPGRFRKLLGKLRSDGPAEPRPQSHYMTSDLRDRIQDAKRFILYNRSAIERAPLQVYTSALLFSPKMSLTRQQYLGRGPTWIDRWPLTEERWSPSLQTLEGHFHPVVAVAFSQDGRFLASSSSNDEVGSWDVKTGALRHMFRGNRNSVNTAVFSHDSQLLASASIDRRVKIRDAKSGALQCTLESSSNRISAIAFSQDGQLLALGSARTIEFWDVKTGALQHTLEDPLSFYGPIALSPDGQLLASASSGKAVKLWDVKTGTLRRALKSHIGLVSAMTFSPDGHILALGSSDGDIEFLDTKAGSLRPALRGHSELVQTLAFSRDGQLLASGSADYTVRLWDVKTRALKCTLGGHSTTILAVTFSPDGCFLASGSRGRTIKLWDVEICTLKRMLKGPFREVAAVTFSPDGQLFASTSNETIRFWDVNTGALRRTLKGHNSRVLGVISFSPDGQLFASAFHETVKLWDVKTGALRCALKVHPSSRIITVSLSLDGQHLALGCSSGTVLLFKVKSGALRRTLEGHSGWIGAIAFSQDGQHLASGSADETIKFWDVKTGALRRTLESHSRRIVSLMFAPNGQLLASASPKTVKLWDMNTGTLRHTIHVSWALILSCSNDGSHIVTDGGSIKLTITSSDPVQPVSWSWLGYSLRGDKSWVMWNGRNVLWLPPEYRSACVMIRGNTIAMGYTDGRVTSIQFSPDISPIPEEALTLL</sequence>
<dbReference type="InterPro" id="IPR019775">
    <property type="entry name" value="WD40_repeat_CS"/>
</dbReference>
<feature type="repeat" description="WD" evidence="6">
    <location>
        <begin position="1442"/>
        <end position="1482"/>
    </location>
</feature>
<feature type="repeat" description="WD" evidence="6">
    <location>
        <begin position="1148"/>
        <end position="1189"/>
    </location>
</feature>
<dbReference type="PROSITE" id="PS50837">
    <property type="entry name" value="NACHT"/>
    <property type="match status" value="1"/>
</dbReference>
<comment type="caution">
    <text evidence="8">The sequence shown here is derived from an EMBL/GenBank/DDBJ whole genome shotgun (WGS) entry which is preliminary data.</text>
</comment>
<evidence type="ECO:0000256" key="4">
    <source>
        <dbReference type="ARBA" id="ARBA00039789"/>
    </source>
</evidence>
<dbReference type="SUPFAM" id="SSF52540">
    <property type="entry name" value="P-loop containing nucleoside triphosphate hydrolases"/>
    <property type="match status" value="1"/>
</dbReference>
<evidence type="ECO:0000313" key="9">
    <source>
        <dbReference type="Proteomes" id="UP000750711"/>
    </source>
</evidence>
<dbReference type="Pfam" id="PF00400">
    <property type="entry name" value="WD40"/>
    <property type="match status" value="11"/>
</dbReference>
<dbReference type="InterPro" id="IPR056884">
    <property type="entry name" value="NPHP3-like_N"/>
</dbReference>
<feature type="repeat" description="WD" evidence="6">
    <location>
        <begin position="1065"/>
        <end position="1105"/>
    </location>
</feature>
<dbReference type="SUPFAM" id="SSF50998">
    <property type="entry name" value="Quinoprotein alcohol dehydrogenase-like"/>
    <property type="match status" value="2"/>
</dbReference>
<dbReference type="InterPro" id="IPR027417">
    <property type="entry name" value="P-loop_NTPase"/>
</dbReference>
<feature type="repeat" description="WD" evidence="6">
    <location>
        <begin position="1232"/>
        <end position="1266"/>
    </location>
</feature>
<dbReference type="CDD" id="cd00200">
    <property type="entry name" value="WD40"/>
    <property type="match status" value="2"/>
</dbReference>
<feature type="repeat" description="WD" evidence="6">
    <location>
        <begin position="1190"/>
        <end position="1231"/>
    </location>
</feature>
<evidence type="ECO:0000256" key="2">
    <source>
        <dbReference type="ARBA" id="ARBA00022737"/>
    </source>
</evidence>
<feature type="repeat" description="WD" evidence="6">
    <location>
        <begin position="981"/>
        <end position="1022"/>
    </location>
</feature>
<dbReference type="SMART" id="SM00320">
    <property type="entry name" value="WD40"/>
    <property type="match status" value="12"/>
</dbReference>
<evidence type="ECO:0000259" key="7">
    <source>
        <dbReference type="PROSITE" id="PS50837"/>
    </source>
</evidence>
<dbReference type="InterPro" id="IPR035994">
    <property type="entry name" value="Nucleoside_phosphorylase_sf"/>
</dbReference>
<dbReference type="Proteomes" id="UP000750711">
    <property type="component" value="Unassembled WGS sequence"/>
</dbReference>
<comment type="similarity">
    <text evidence="3">Belongs to the WD repeat MDV1/CAF4 family.</text>
</comment>
<keyword evidence="2" id="KW-0677">Repeat</keyword>
<feature type="repeat" description="WD" evidence="6">
    <location>
        <begin position="1315"/>
        <end position="1356"/>
    </location>
</feature>
<dbReference type="SUPFAM" id="SSF53167">
    <property type="entry name" value="Purine and uridine phosphorylases"/>
    <property type="match status" value="1"/>
</dbReference>
<feature type="repeat" description="WD" evidence="6">
    <location>
        <begin position="1023"/>
        <end position="1064"/>
    </location>
</feature>
<dbReference type="InterPro" id="IPR015943">
    <property type="entry name" value="WD40/YVTN_repeat-like_dom_sf"/>
</dbReference>
<feature type="domain" description="NACHT" evidence="7">
    <location>
        <begin position="391"/>
        <end position="540"/>
    </location>
</feature>
<dbReference type="InterPro" id="IPR001680">
    <property type="entry name" value="WD40_rpt"/>
</dbReference>
<evidence type="ECO:0000256" key="6">
    <source>
        <dbReference type="PROSITE-ProRule" id="PRU00221"/>
    </source>
</evidence>
<dbReference type="InterPro" id="IPR011047">
    <property type="entry name" value="Quinoprotein_ADH-like_sf"/>
</dbReference>
<organism evidence="8 9">
    <name type="scientific">Trichoglossum hirsutum</name>
    <dbReference type="NCBI Taxonomy" id="265104"/>
    <lineage>
        <taxon>Eukaryota</taxon>
        <taxon>Fungi</taxon>
        <taxon>Dikarya</taxon>
        <taxon>Ascomycota</taxon>
        <taxon>Pezizomycotina</taxon>
        <taxon>Geoglossomycetes</taxon>
        <taxon>Geoglossales</taxon>
        <taxon>Geoglossaceae</taxon>
        <taxon>Trichoglossum</taxon>
    </lineage>
</organism>